<evidence type="ECO:0000313" key="2">
    <source>
        <dbReference type="EMBL" id="RKR82717.1"/>
    </source>
</evidence>
<name>A0A495J1A6_9SPHI</name>
<comment type="caution">
    <text evidence="2">The sequence shown here is derived from an EMBL/GenBank/DDBJ whole genome shotgun (WGS) entry which is preliminary data.</text>
</comment>
<proteinExistence type="predicted"/>
<keyword evidence="3" id="KW-1185">Reference proteome</keyword>
<dbReference type="RefSeq" id="WP_121198293.1">
    <property type="nucleotide sequence ID" value="NZ_RBKU01000001.1"/>
</dbReference>
<dbReference type="AlphaFoldDB" id="A0A495J1A6"/>
<feature type="region of interest" description="Disordered" evidence="1">
    <location>
        <begin position="74"/>
        <end position="93"/>
    </location>
</feature>
<dbReference type="EMBL" id="RBKU01000001">
    <property type="protein sequence ID" value="RKR82717.1"/>
    <property type="molecule type" value="Genomic_DNA"/>
</dbReference>
<dbReference type="Proteomes" id="UP000268007">
    <property type="component" value="Unassembled WGS sequence"/>
</dbReference>
<dbReference type="InterPro" id="IPR016161">
    <property type="entry name" value="Ald_DH/histidinol_DH"/>
</dbReference>
<reference evidence="2 3" key="1">
    <citation type="submission" date="2018-10" db="EMBL/GenBank/DDBJ databases">
        <title>Genomic Encyclopedia of Archaeal and Bacterial Type Strains, Phase II (KMG-II): from individual species to whole genera.</title>
        <authorList>
            <person name="Goeker M."/>
        </authorList>
    </citation>
    <scope>NUCLEOTIDE SEQUENCE [LARGE SCALE GENOMIC DNA]</scope>
    <source>
        <strain evidence="2 3">DSM 18602</strain>
    </source>
</reference>
<dbReference type="SUPFAM" id="SSF53720">
    <property type="entry name" value="ALDH-like"/>
    <property type="match status" value="1"/>
</dbReference>
<sequence length="364" mass="40513">MSQATPQYLTDTFAQLGHRLSNPDDTLQQLILSEQHYNAWFTPLSVANAVKAVGGMLNKADLSKWFEGWEVGSRKPEAGSQESDNDQKVSPSGGDLEGVKIGLILAGNIPLVGFHDALCVLASGNYAMIKASSNDARLLKYVLGQLVEIAPEFADKFDFVDRLAGFDAVIATGSNNTSRYFDYYFGKVPNIIRKNRNSVALLTGNETKEQLFLLGHDIFDFFGLGCRNVSKLLVPAGYNFTPFFEAIEPHQPIINHHKYNNNYDYNKSIYLVNGDKHLDNGFLLVKEDARLASPLAVLYFEYYNDIASPENRLTELTNDIQCIVTTTPVKVNNQVVNFGKSQQPALWDYADGVDTMKFLTADLK</sequence>
<evidence type="ECO:0000256" key="1">
    <source>
        <dbReference type="SAM" id="MobiDB-lite"/>
    </source>
</evidence>
<organism evidence="2 3">
    <name type="scientific">Mucilaginibacter gracilis</name>
    <dbReference type="NCBI Taxonomy" id="423350"/>
    <lineage>
        <taxon>Bacteria</taxon>
        <taxon>Pseudomonadati</taxon>
        <taxon>Bacteroidota</taxon>
        <taxon>Sphingobacteriia</taxon>
        <taxon>Sphingobacteriales</taxon>
        <taxon>Sphingobacteriaceae</taxon>
        <taxon>Mucilaginibacter</taxon>
    </lineage>
</organism>
<evidence type="ECO:0000313" key="3">
    <source>
        <dbReference type="Proteomes" id="UP000268007"/>
    </source>
</evidence>
<accession>A0A495J1A6</accession>
<dbReference type="OrthoDB" id="1522941at2"/>
<dbReference type="GO" id="GO:0016491">
    <property type="term" value="F:oxidoreductase activity"/>
    <property type="evidence" value="ECO:0007669"/>
    <property type="project" value="InterPro"/>
</dbReference>
<evidence type="ECO:0008006" key="4">
    <source>
        <dbReference type="Google" id="ProtNLM"/>
    </source>
</evidence>
<gene>
    <name evidence="2" type="ORF">BDD43_2902</name>
</gene>
<protein>
    <recommendedName>
        <fullName evidence="4">Acyl-CoA reductase LuxC</fullName>
    </recommendedName>
</protein>